<dbReference type="InterPro" id="IPR001293">
    <property type="entry name" value="Znf_TRAF"/>
</dbReference>
<feature type="compositionally biased region" description="Polar residues" evidence="5">
    <location>
        <begin position="324"/>
        <end position="339"/>
    </location>
</feature>
<keyword evidence="1 4" id="KW-0479">Metal-binding</keyword>
<dbReference type="Pfam" id="PF13923">
    <property type="entry name" value="zf-C3HC4_2"/>
    <property type="match status" value="1"/>
</dbReference>
<evidence type="ECO:0000256" key="4">
    <source>
        <dbReference type="PROSITE-ProRule" id="PRU00207"/>
    </source>
</evidence>
<evidence type="ECO:0000256" key="2">
    <source>
        <dbReference type="ARBA" id="ARBA00022771"/>
    </source>
</evidence>
<dbReference type="GO" id="GO:0004842">
    <property type="term" value="F:ubiquitin-protein transferase activity"/>
    <property type="evidence" value="ECO:0007669"/>
    <property type="project" value="InterPro"/>
</dbReference>
<feature type="domain" description="TRAF-type" evidence="7">
    <location>
        <begin position="149"/>
        <end position="194"/>
    </location>
</feature>
<feature type="zinc finger region" description="TRAF-type" evidence="4">
    <location>
        <begin position="149"/>
        <end position="194"/>
    </location>
</feature>
<dbReference type="PANTHER" id="PTHR10131">
    <property type="entry name" value="TNF RECEPTOR ASSOCIATED FACTOR"/>
    <property type="match status" value="1"/>
</dbReference>
<feature type="domain" description="RING-type" evidence="6">
    <location>
        <begin position="16"/>
        <end position="55"/>
    </location>
</feature>
<keyword evidence="2 4" id="KW-0863">Zinc-finger</keyword>
<dbReference type="InterPro" id="IPR013083">
    <property type="entry name" value="Znf_RING/FYVE/PHD"/>
</dbReference>
<keyword evidence="9" id="KW-1185">Reference proteome</keyword>
<dbReference type="InterPro" id="IPR001841">
    <property type="entry name" value="Znf_RING"/>
</dbReference>
<dbReference type="OrthoDB" id="1630758at2759"/>
<dbReference type="Proteomes" id="UP000054007">
    <property type="component" value="Unassembled WGS sequence"/>
</dbReference>
<evidence type="ECO:0000256" key="3">
    <source>
        <dbReference type="ARBA" id="ARBA00022833"/>
    </source>
</evidence>
<dbReference type="Gene3D" id="3.30.40.10">
    <property type="entry name" value="Zinc/RING finger domain, C3HC4 (zinc finger)"/>
    <property type="match status" value="2"/>
</dbReference>
<dbReference type="STRING" id="1314674.A0A0D7AXY0"/>
<dbReference type="SMART" id="SM00504">
    <property type="entry name" value="Ubox"/>
    <property type="match status" value="1"/>
</dbReference>
<proteinExistence type="predicted"/>
<feature type="region of interest" description="Disordered" evidence="5">
    <location>
        <begin position="275"/>
        <end position="359"/>
    </location>
</feature>
<dbReference type="PROSITE" id="PS50145">
    <property type="entry name" value="ZF_TRAF"/>
    <property type="match status" value="1"/>
</dbReference>
<dbReference type="AlphaFoldDB" id="A0A0D7AXY0"/>
<dbReference type="EMBL" id="KN880744">
    <property type="protein sequence ID" value="KIY62830.1"/>
    <property type="molecule type" value="Genomic_DNA"/>
</dbReference>
<dbReference type="InterPro" id="IPR003613">
    <property type="entry name" value="Ubox_domain"/>
</dbReference>
<dbReference type="PROSITE" id="PS50089">
    <property type="entry name" value="ZF_RING_2"/>
    <property type="match status" value="1"/>
</dbReference>
<evidence type="ECO:0000256" key="1">
    <source>
        <dbReference type="ARBA" id="ARBA00022723"/>
    </source>
</evidence>
<evidence type="ECO:0000259" key="6">
    <source>
        <dbReference type="PROSITE" id="PS50089"/>
    </source>
</evidence>
<evidence type="ECO:0000259" key="7">
    <source>
        <dbReference type="PROSITE" id="PS50145"/>
    </source>
</evidence>
<sequence>MATYNYVEPTNSNLVCCICRAPFVDPVTTQACSHTFCRGCISEALEHSLQCPVDRLPLTPEDLTSAGPLIRSLVDELLVSCPNNDCPHVCQRDLLQGHLDACEFLIVDCPEQSCHQMVVRKDAVNGACIHSAVICSECYAEVAMSEYEAHSSTCPDSACSCEHCATEISKSTIELHGETCERAPVVCTHAPNGCSWKGERRLRDGHISSCPYEAIKGFFIIHKDTTAALKEENALLQAKIDALQGHLRATTRDLQVAKAALGPWYTNAVNRTEAGLPIHHPPRSRAPTSASLNPATSPQPPLPGPRASISTLGSDAPNPAPASVTPTHVNATPGPSNTSHDWRAHSSRPSPNISHNWDPSSLTARSIARDVVAPIDLGTSLEGSLHGLRESMVTLSTTVDSVGRRSEIALTNETVRLNEEVMSVRAHLHGLRMQVHAIMMDRNTQVTGRVDEGGGITEGAWIPTRFSQVPGQPQIPLSITKL</sequence>
<evidence type="ECO:0000313" key="8">
    <source>
        <dbReference type="EMBL" id="KIY62830.1"/>
    </source>
</evidence>
<keyword evidence="3 4" id="KW-0862">Zinc</keyword>
<dbReference type="PROSITE" id="PS00518">
    <property type="entry name" value="ZF_RING_1"/>
    <property type="match status" value="1"/>
</dbReference>
<reference evidence="8 9" key="1">
    <citation type="journal article" date="2015" name="Fungal Genet. Biol.">
        <title>Evolution of novel wood decay mechanisms in Agaricales revealed by the genome sequences of Fistulina hepatica and Cylindrobasidium torrendii.</title>
        <authorList>
            <person name="Floudas D."/>
            <person name="Held B.W."/>
            <person name="Riley R."/>
            <person name="Nagy L.G."/>
            <person name="Koehler G."/>
            <person name="Ransdell A.S."/>
            <person name="Younus H."/>
            <person name="Chow J."/>
            <person name="Chiniquy J."/>
            <person name="Lipzen A."/>
            <person name="Tritt A."/>
            <person name="Sun H."/>
            <person name="Haridas S."/>
            <person name="LaButti K."/>
            <person name="Ohm R.A."/>
            <person name="Kues U."/>
            <person name="Blanchette R.A."/>
            <person name="Grigoriev I.V."/>
            <person name="Minto R.E."/>
            <person name="Hibbett D.S."/>
        </authorList>
    </citation>
    <scope>NUCLEOTIDE SEQUENCE [LARGE SCALE GENOMIC DNA]</scope>
    <source>
        <strain evidence="8 9">FP15055 ss-10</strain>
    </source>
</reference>
<dbReference type="SUPFAM" id="SSF49599">
    <property type="entry name" value="TRAF domain-like"/>
    <property type="match status" value="1"/>
</dbReference>
<gene>
    <name evidence="8" type="ORF">CYLTODRAFT_438788</name>
</gene>
<organism evidence="8 9">
    <name type="scientific">Cylindrobasidium torrendii FP15055 ss-10</name>
    <dbReference type="NCBI Taxonomy" id="1314674"/>
    <lineage>
        <taxon>Eukaryota</taxon>
        <taxon>Fungi</taxon>
        <taxon>Dikarya</taxon>
        <taxon>Basidiomycota</taxon>
        <taxon>Agaricomycotina</taxon>
        <taxon>Agaricomycetes</taxon>
        <taxon>Agaricomycetidae</taxon>
        <taxon>Agaricales</taxon>
        <taxon>Marasmiineae</taxon>
        <taxon>Physalacriaceae</taxon>
        <taxon>Cylindrobasidium</taxon>
    </lineage>
</organism>
<dbReference type="GO" id="GO:0008270">
    <property type="term" value="F:zinc ion binding"/>
    <property type="evidence" value="ECO:0007669"/>
    <property type="project" value="UniProtKB-KW"/>
</dbReference>
<dbReference type="InterPro" id="IPR017907">
    <property type="entry name" value="Znf_RING_CS"/>
</dbReference>
<evidence type="ECO:0008006" key="10">
    <source>
        <dbReference type="Google" id="ProtNLM"/>
    </source>
</evidence>
<evidence type="ECO:0000313" key="9">
    <source>
        <dbReference type="Proteomes" id="UP000054007"/>
    </source>
</evidence>
<feature type="compositionally biased region" description="Polar residues" evidence="5">
    <location>
        <begin position="286"/>
        <end position="296"/>
    </location>
</feature>
<name>A0A0D7AXY0_9AGAR</name>
<dbReference type="SUPFAM" id="SSF57850">
    <property type="entry name" value="RING/U-box"/>
    <property type="match status" value="1"/>
</dbReference>
<dbReference type="PANTHER" id="PTHR10131:SF94">
    <property type="entry name" value="TNF RECEPTOR-ASSOCIATED FACTOR 4"/>
    <property type="match status" value="1"/>
</dbReference>
<dbReference type="SMART" id="SM00184">
    <property type="entry name" value="RING"/>
    <property type="match status" value="1"/>
</dbReference>
<evidence type="ECO:0000256" key="5">
    <source>
        <dbReference type="SAM" id="MobiDB-lite"/>
    </source>
</evidence>
<accession>A0A0D7AXY0</accession>
<protein>
    <recommendedName>
        <fullName evidence="10">RING-type domain-containing protein</fullName>
    </recommendedName>
</protein>
<feature type="compositionally biased region" description="Polar residues" evidence="5">
    <location>
        <begin position="347"/>
        <end position="359"/>
    </location>
</feature>
<dbReference type="GO" id="GO:0016567">
    <property type="term" value="P:protein ubiquitination"/>
    <property type="evidence" value="ECO:0007669"/>
    <property type="project" value="InterPro"/>
</dbReference>